<proteinExistence type="inferred from homology"/>
<dbReference type="Proteomes" id="UP001150062">
    <property type="component" value="Unassembled WGS sequence"/>
</dbReference>
<feature type="transmembrane region" description="Helical" evidence="9">
    <location>
        <begin position="103"/>
        <end position="124"/>
    </location>
</feature>
<evidence type="ECO:0000256" key="7">
    <source>
        <dbReference type="ARBA" id="ARBA00023136"/>
    </source>
</evidence>
<accession>A0AAV7YA32</accession>
<keyword evidence="7 9" id="KW-0472">Membrane</keyword>
<dbReference type="GO" id="GO:0006506">
    <property type="term" value="P:GPI anchor biosynthetic process"/>
    <property type="evidence" value="ECO:0007669"/>
    <property type="project" value="UniProtKB-KW"/>
</dbReference>
<dbReference type="PANTHER" id="PTHR12982">
    <property type="entry name" value="PHOSPHATIDYLINOSITOL GLYCAN, CLASS C"/>
    <property type="match status" value="1"/>
</dbReference>
<evidence type="ECO:0000313" key="11">
    <source>
        <dbReference type="EMBL" id="KAJ6236687.1"/>
    </source>
</evidence>
<feature type="region of interest" description="Disordered" evidence="8">
    <location>
        <begin position="1"/>
        <end position="32"/>
    </location>
</feature>
<evidence type="ECO:0000256" key="1">
    <source>
        <dbReference type="ARBA" id="ARBA00004141"/>
    </source>
</evidence>
<evidence type="ECO:0000313" key="13">
    <source>
        <dbReference type="Proteomes" id="UP001150062"/>
    </source>
</evidence>
<evidence type="ECO:0000313" key="10">
    <source>
        <dbReference type="EMBL" id="KAJ3425479.1"/>
    </source>
</evidence>
<feature type="compositionally biased region" description="Basic and acidic residues" evidence="8">
    <location>
        <begin position="9"/>
        <end position="22"/>
    </location>
</feature>
<dbReference type="GO" id="GO:0000506">
    <property type="term" value="C:glycosylphosphatidylinositol-N-acetylglucosaminyltransferase (GPI-GnT) complex"/>
    <property type="evidence" value="ECO:0007669"/>
    <property type="project" value="TreeGrafter"/>
</dbReference>
<feature type="transmembrane region" description="Helical" evidence="9">
    <location>
        <begin position="249"/>
        <end position="268"/>
    </location>
</feature>
<feature type="transmembrane region" description="Helical" evidence="9">
    <location>
        <begin position="168"/>
        <end position="188"/>
    </location>
</feature>
<evidence type="ECO:0000256" key="9">
    <source>
        <dbReference type="SAM" id="Phobius"/>
    </source>
</evidence>
<keyword evidence="4" id="KW-0337">GPI-anchor biosynthesis</keyword>
<protein>
    <submittedName>
        <fullName evidence="10 11">Phosphatidylinositol glycan</fullName>
    </submittedName>
</protein>
<dbReference type="PANTHER" id="PTHR12982:SF0">
    <property type="entry name" value="PHOSPHATIDYLINOSITOL N-ACETYLGLUCOSAMINYLTRANSFERASE SUBUNIT C"/>
    <property type="match status" value="1"/>
</dbReference>
<evidence type="ECO:0000256" key="4">
    <source>
        <dbReference type="ARBA" id="ARBA00022502"/>
    </source>
</evidence>
<evidence type="ECO:0000256" key="2">
    <source>
        <dbReference type="ARBA" id="ARBA00004687"/>
    </source>
</evidence>
<dbReference type="EMBL" id="JANTQA010000070">
    <property type="protein sequence ID" value="KAJ3425479.1"/>
    <property type="molecule type" value="Genomic_DNA"/>
</dbReference>
<sequence length="315" mass="36543">MSLTQTNQQKEEPKETPQEKKAEHKKKTEQKKKPWRKILYIQQDYPDNHTDKSFLEFMVLNATARRRSFGELSLAATSITQELSIVLLFIVIFFHSYNNTLPLVHFVVINSILIVLGYLMFLYFEEDLEITFDLIFNHLKTFFIVFTAVFSLSSVLRTLTKAISNDTIWALTIFLFCLHLFFQDYGYLNGFKDRFFAPFSLNAAIFGSVILASRLNSDFYVFVFLAFSFQVFALSPLLRHSIKKFSNEFQVLLTALLFALTFGLIVTFNALFAILFFFFVAFINFGSPLSLMAAQKWKLFIQGPWDCAVVETVHK</sequence>
<keyword evidence="13" id="KW-1185">Reference proteome</keyword>
<evidence type="ECO:0000256" key="3">
    <source>
        <dbReference type="ARBA" id="ARBA00008321"/>
    </source>
</evidence>
<evidence type="ECO:0000256" key="5">
    <source>
        <dbReference type="ARBA" id="ARBA00022692"/>
    </source>
</evidence>
<feature type="compositionally biased region" description="Basic residues" evidence="8">
    <location>
        <begin position="23"/>
        <end position="32"/>
    </location>
</feature>
<feature type="transmembrane region" description="Helical" evidence="9">
    <location>
        <begin position="219"/>
        <end position="237"/>
    </location>
</feature>
<comment type="pathway">
    <text evidence="2">Glycolipid biosynthesis; glycosylphosphatidylinositol-anchor biosynthesis.</text>
</comment>
<comment type="similarity">
    <text evidence="3">Belongs to the PIGC family.</text>
</comment>
<keyword evidence="6 9" id="KW-1133">Transmembrane helix</keyword>
<dbReference type="AlphaFoldDB" id="A0AAV7YA32"/>
<dbReference type="Pfam" id="PF06432">
    <property type="entry name" value="GPI2"/>
    <property type="match status" value="1"/>
</dbReference>
<evidence type="ECO:0000313" key="12">
    <source>
        <dbReference type="Proteomes" id="UP001146793"/>
    </source>
</evidence>
<reference evidence="11" key="1">
    <citation type="submission" date="2022-08" db="EMBL/GenBank/DDBJ databases">
        <title>Novel sulfate-reducing endosymbionts in the free-living metamonad Anaeramoeba.</title>
        <authorList>
            <person name="Jerlstrom-Hultqvist J."/>
            <person name="Cepicka I."/>
            <person name="Gallot-Lavallee L."/>
            <person name="Salas-Leiva D."/>
            <person name="Curtis B.A."/>
            <person name="Zahonova K."/>
            <person name="Pipaliya S."/>
            <person name="Dacks J."/>
            <person name="Roger A.J."/>
        </authorList>
    </citation>
    <scope>NUCLEOTIDE SEQUENCE</scope>
    <source>
        <strain evidence="11">Schooner1</strain>
    </source>
</reference>
<feature type="transmembrane region" description="Helical" evidence="9">
    <location>
        <begin position="136"/>
        <end position="156"/>
    </location>
</feature>
<keyword evidence="5 9" id="KW-0812">Transmembrane</keyword>
<dbReference type="InterPro" id="IPR009450">
    <property type="entry name" value="Plno_GlcNAc_GPI2"/>
</dbReference>
<comment type="caution">
    <text evidence="10">The sequence shown here is derived from an EMBL/GenBank/DDBJ whole genome shotgun (WGS) entry which is preliminary data.</text>
</comment>
<evidence type="ECO:0000256" key="8">
    <source>
        <dbReference type="SAM" id="MobiDB-lite"/>
    </source>
</evidence>
<feature type="transmembrane region" description="Helical" evidence="9">
    <location>
        <begin position="195"/>
        <end position="213"/>
    </location>
</feature>
<dbReference type="PIRSF" id="PIRSF016104">
    <property type="entry name" value="GPI2"/>
    <property type="match status" value="1"/>
</dbReference>
<organism evidence="10 12">
    <name type="scientific">Anaeramoeba flamelloides</name>
    <dbReference type="NCBI Taxonomy" id="1746091"/>
    <lineage>
        <taxon>Eukaryota</taxon>
        <taxon>Metamonada</taxon>
        <taxon>Anaeramoebidae</taxon>
        <taxon>Anaeramoeba</taxon>
    </lineage>
</organism>
<name>A0AAV7YA32_9EUKA</name>
<evidence type="ECO:0000256" key="6">
    <source>
        <dbReference type="ARBA" id="ARBA00022989"/>
    </source>
</evidence>
<dbReference type="Proteomes" id="UP001146793">
    <property type="component" value="Unassembled WGS sequence"/>
</dbReference>
<dbReference type="EMBL" id="JAOAOG010000242">
    <property type="protein sequence ID" value="KAJ6236687.1"/>
    <property type="molecule type" value="Genomic_DNA"/>
</dbReference>
<comment type="subcellular location">
    <subcellularLocation>
        <location evidence="1">Membrane</location>
        <topology evidence="1">Multi-pass membrane protein</topology>
    </subcellularLocation>
</comment>
<feature type="transmembrane region" description="Helical" evidence="9">
    <location>
        <begin position="74"/>
        <end position="97"/>
    </location>
</feature>
<gene>
    <name evidence="10" type="ORF">M0812_27923</name>
    <name evidence="11" type="ORF">M0813_27432</name>
</gene>
<reference evidence="10" key="2">
    <citation type="submission" date="2022-08" db="EMBL/GenBank/DDBJ databases">
        <title>Novel sulphate-reducing endosymbionts in the free-living metamonad Anaeramoeba.</title>
        <authorList>
            <person name="Jerlstrom-Hultqvist J."/>
            <person name="Cepicka I."/>
            <person name="Gallot-Lavallee L."/>
            <person name="Salas-Leiva D."/>
            <person name="Curtis B.A."/>
            <person name="Zahonova K."/>
            <person name="Pipaliya S."/>
            <person name="Dacks J."/>
            <person name="Roger A.J."/>
        </authorList>
    </citation>
    <scope>NUCLEOTIDE SEQUENCE</scope>
    <source>
        <strain evidence="10">Busselton2</strain>
    </source>
</reference>